<feature type="compositionally biased region" description="Basic and acidic residues" evidence="1">
    <location>
        <begin position="27"/>
        <end position="43"/>
    </location>
</feature>
<dbReference type="CDD" id="cd02440">
    <property type="entry name" value="AdoMet_MTases"/>
    <property type="match status" value="1"/>
</dbReference>
<accession>A0A505DQX4</accession>
<feature type="region of interest" description="Disordered" evidence="1">
    <location>
        <begin position="1"/>
        <end position="43"/>
    </location>
</feature>
<organism evidence="3 4">
    <name type="scientific">Streptomyces sporangiiformans</name>
    <dbReference type="NCBI Taxonomy" id="2315329"/>
    <lineage>
        <taxon>Bacteria</taxon>
        <taxon>Bacillati</taxon>
        <taxon>Actinomycetota</taxon>
        <taxon>Actinomycetes</taxon>
        <taxon>Kitasatosporales</taxon>
        <taxon>Streptomycetaceae</taxon>
        <taxon>Streptomyces</taxon>
    </lineage>
</organism>
<keyword evidence="3" id="KW-0489">Methyltransferase</keyword>
<gene>
    <name evidence="3" type="ORF">FGD71_002925</name>
</gene>
<proteinExistence type="predicted"/>
<evidence type="ECO:0000313" key="3">
    <source>
        <dbReference type="EMBL" id="TPQ23691.1"/>
    </source>
</evidence>
<feature type="domain" description="Methyltransferase type 11" evidence="2">
    <location>
        <begin position="125"/>
        <end position="213"/>
    </location>
</feature>
<dbReference type="OrthoDB" id="3469983at2"/>
<comment type="caution">
    <text evidence="3">The sequence shown here is derived from an EMBL/GenBank/DDBJ whole genome shotgun (WGS) entry which is preliminary data.</text>
</comment>
<dbReference type="InterPro" id="IPR029063">
    <property type="entry name" value="SAM-dependent_MTases_sf"/>
</dbReference>
<dbReference type="GO" id="GO:0032259">
    <property type="term" value="P:methylation"/>
    <property type="evidence" value="ECO:0007669"/>
    <property type="project" value="UniProtKB-KW"/>
</dbReference>
<evidence type="ECO:0000256" key="1">
    <source>
        <dbReference type="SAM" id="MobiDB-lite"/>
    </source>
</evidence>
<dbReference type="EMBL" id="VCHX02000043">
    <property type="protein sequence ID" value="TPQ23691.1"/>
    <property type="molecule type" value="Genomic_DNA"/>
</dbReference>
<dbReference type="Proteomes" id="UP000317378">
    <property type="component" value="Unassembled WGS sequence"/>
</dbReference>
<evidence type="ECO:0000259" key="2">
    <source>
        <dbReference type="Pfam" id="PF08241"/>
    </source>
</evidence>
<dbReference type="AlphaFoldDB" id="A0A505DQX4"/>
<name>A0A505DQX4_9ACTN</name>
<sequence length="341" mass="36750">MPSASPGRAHPEQPHLADRLPVPGPVLHERGDPDPPRARDAHAAGRRQLLLVTAAAAPITPDTPPPTGASVQLPLQEAREGHEGYVFDNANTQAVEQHRCLAASLDPITTSRLAATGVRAGWNCLEVGAGGGSVARWLAERVAPTGEVVATDIDPAHLRARPGLRVLRHDVVRDPLPEEAFDLVHARLVLLHLPERQAVLAKLVRALRPGGLLQLDEFDIDYGPVLLAPSRDAAELYERFLAAKARMFADAGADGSWGRHAAAAMRAAGLADIDPVPYLMPWRAGSPGVDLLIHHTHHLRDRLIAAGLTDAQLAEVREVMRHPDFRASSCAIYSVQGRRPR</sequence>
<keyword evidence="3" id="KW-0808">Transferase</keyword>
<reference evidence="3 4" key="1">
    <citation type="submission" date="2019-06" db="EMBL/GenBank/DDBJ databases">
        <title>Streptomyces sporangiiformans sp. nov., a novel actinomycete isolated from soil in Mount Song.</title>
        <authorList>
            <person name="Han L."/>
        </authorList>
    </citation>
    <scope>NUCLEOTIDE SEQUENCE [LARGE SCALE GENOMIC DNA]</scope>
    <source>
        <strain evidence="3 4">NEAU-SSA 1</strain>
    </source>
</reference>
<feature type="compositionally biased region" description="Basic and acidic residues" evidence="1">
    <location>
        <begin position="9"/>
        <end position="18"/>
    </location>
</feature>
<dbReference type="SUPFAM" id="SSF53335">
    <property type="entry name" value="S-adenosyl-L-methionine-dependent methyltransferases"/>
    <property type="match status" value="1"/>
</dbReference>
<dbReference type="InterPro" id="IPR013216">
    <property type="entry name" value="Methyltransf_11"/>
</dbReference>
<dbReference type="PANTHER" id="PTHR43591">
    <property type="entry name" value="METHYLTRANSFERASE"/>
    <property type="match status" value="1"/>
</dbReference>
<protein>
    <submittedName>
        <fullName evidence="3">Class I SAM-dependent methyltransferase</fullName>
    </submittedName>
</protein>
<dbReference type="Gene3D" id="3.40.50.150">
    <property type="entry name" value="Vaccinia Virus protein VP39"/>
    <property type="match status" value="1"/>
</dbReference>
<dbReference type="GO" id="GO:0008757">
    <property type="term" value="F:S-adenosylmethionine-dependent methyltransferase activity"/>
    <property type="evidence" value="ECO:0007669"/>
    <property type="project" value="InterPro"/>
</dbReference>
<keyword evidence="4" id="KW-1185">Reference proteome</keyword>
<evidence type="ECO:0000313" key="4">
    <source>
        <dbReference type="Proteomes" id="UP000317378"/>
    </source>
</evidence>
<dbReference type="Pfam" id="PF08241">
    <property type="entry name" value="Methyltransf_11"/>
    <property type="match status" value="1"/>
</dbReference>